<comment type="caution">
    <text evidence="2">The sequence shown here is derived from an EMBL/GenBank/DDBJ whole genome shotgun (WGS) entry which is preliminary data.</text>
</comment>
<sequence length="200" mass="22122">MTINFLRCADDASMVMVVAMVVMVVVVVVVVVEVTIVVVFAGKAKSTTCHGRNGTPQIVIEKDDQVVVEVDVGMAPSTDSLHLFKGLLFIWTVEQLLLQRSFSLSMIASLLISPCGPVDRATVWRPTSILTPPPHCNSSGHKTGRRQNFQIYTYLHITNNNIKQLNMNYTITYFINKVQINVANLTEINTRSVLSIGAIF</sequence>
<dbReference type="OrthoDB" id="10335576at2759"/>
<accession>A0A0V1BW39</accession>
<organism evidence="2 3">
    <name type="scientific">Trichinella spiralis</name>
    <name type="common">Trichina worm</name>
    <dbReference type="NCBI Taxonomy" id="6334"/>
    <lineage>
        <taxon>Eukaryota</taxon>
        <taxon>Metazoa</taxon>
        <taxon>Ecdysozoa</taxon>
        <taxon>Nematoda</taxon>
        <taxon>Enoplea</taxon>
        <taxon>Dorylaimia</taxon>
        <taxon>Trichinellida</taxon>
        <taxon>Trichinellidae</taxon>
        <taxon>Trichinella</taxon>
    </lineage>
</organism>
<dbReference type="Proteomes" id="UP000054776">
    <property type="component" value="Unassembled WGS sequence"/>
</dbReference>
<name>A0A0V1BW39_TRISP</name>
<keyword evidence="1" id="KW-0472">Membrane</keyword>
<feature type="transmembrane region" description="Helical" evidence="1">
    <location>
        <begin position="12"/>
        <end position="42"/>
    </location>
</feature>
<protein>
    <submittedName>
        <fullName evidence="2">Uncharacterized protein</fullName>
    </submittedName>
</protein>
<dbReference type="EMBL" id="JYDH01000009">
    <property type="protein sequence ID" value="KRY41174.1"/>
    <property type="molecule type" value="Genomic_DNA"/>
</dbReference>
<evidence type="ECO:0000313" key="2">
    <source>
        <dbReference type="EMBL" id="KRY41174.1"/>
    </source>
</evidence>
<keyword evidence="1" id="KW-1133">Transmembrane helix</keyword>
<evidence type="ECO:0000313" key="3">
    <source>
        <dbReference type="Proteomes" id="UP000054776"/>
    </source>
</evidence>
<keyword evidence="1" id="KW-0812">Transmembrane</keyword>
<proteinExistence type="predicted"/>
<dbReference type="AlphaFoldDB" id="A0A0V1BW39"/>
<keyword evidence="3" id="KW-1185">Reference proteome</keyword>
<evidence type="ECO:0000256" key="1">
    <source>
        <dbReference type="SAM" id="Phobius"/>
    </source>
</evidence>
<gene>
    <name evidence="2" type="ORF">T01_3115</name>
</gene>
<dbReference type="InParanoid" id="A0A0V1BW39"/>
<reference evidence="2 3" key="1">
    <citation type="submission" date="2015-01" db="EMBL/GenBank/DDBJ databases">
        <title>Evolution of Trichinella species and genotypes.</title>
        <authorList>
            <person name="Korhonen P.K."/>
            <person name="Edoardo P."/>
            <person name="Giuseppe L.R."/>
            <person name="Gasser R.B."/>
        </authorList>
    </citation>
    <scope>NUCLEOTIDE SEQUENCE [LARGE SCALE GENOMIC DNA]</scope>
    <source>
        <strain evidence="2">ISS3</strain>
    </source>
</reference>